<dbReference type="SUPFAM" id="SSF51430">
    <property type="entry name" value="NAD(P)-linked oxidoreductase"/>
    <property type="match status" value="1"/>
</dbReference>
<dbReference type="InterPro" id="IPR023210">
    <property type="entry name" value="NADP_OxRdtase_dom"/>
</dbReference>
<evidence type="ECO:0000256" key="3">
    <source>
        <dbReference type="ARBA" id="ARBA00023014"/>
    </source>
</evidence>
<dbReference type="AlphaFoldDB" id="A0A926EVP4"/>
<dbReference type="Proteomes" id="UP000601171">
    <property type="component" value="Unassembled WGS sequence"/>
</dbReference>
<evidence type="ECO:0000313" key="5">
    <source>
        <dbReference type="EMBL" id="MBC8588471.1"/>
    </source>
</evidence>
<dbReference type="Pfam" id="PF00248">
    <property type="entry name" value="Aldo_ket_red"/>
    <property type="match status" value="1"/>
</dbReference>
<reference evidence="5" key="1">
    <citation type="submission" date="2020-08" db="EMBL/GenBank/DDBJ databases">
        <title>Genome public.</title>
        <authorList>
            <person name="Liu C."/>
            <person name="Sun Q."/>
        </authorList>
    </citation>
    <scope>NUCLEOTIDE SEQUENCE</scope>
    <source>
        <strain evidence="5">BX21</strain>
    </source>
</reference>
<dbReference type="GO" id="GO:0016491">
    <property type="term" value="F:oxidoreductase activity"/>
    <property type="evidence" value="ECO:0007669"/>
    <property type="project" value="InterPro"/>
</dbReference>
<dbReference type="CDD" id="cd19100">
    <property type="entry name" value="AKR_unchar"/>
    <property type="match status" value="1"/>
</dbReference>
<organism evidence="5 6">
    <name type="scientific">Paratissierella segnis</name>
    <dbReference type="NCBI Taxonomy" id="2763679"/>
    <lineage>
        <taxon>Bacteria</taxon>
        <taxon>Bacillati</taxon>
        <taxon>Bacillota</taxon>
        <taxon>Tissierellia</taxon>
        <taxon>Tissierellales</taxon>
        <taxon>Tissierellaceae</taxon>
        <taxon>Paratissierella</taxon>
    </lineage>
</organism>
<sequence>MEKVKLGKSQIEVSRLCFGSLTMTPFQANLSVKEGAYLIDYAFDKGINFLDTAEIYENYNYIREALKGINREEYVIATKTYAYTKEMAEKSLELALKEIGTDYIDIFLLHEQESIYTIKGHYEAIEYFLKAKERGKIRSFGISTHKIAGVRGAKAYDEIEIVHPIINKYGIGILDGTIDEMLKNVEELNALGKGIYGMKPLGGGHLIKNAEEAFKFVKEIPYLHSIAVGLQSTDEIDANISLIENGYIPNDIKMKLKNKNRKLIVADYCIGCGKCVKRCKQHGITLIDNHAVPNENCILCGYCATTCPEFCIKVI</sequence>
<evidence type="ECO:0000313" key="6">
    <source>
        <dbReference type="Proteomes" id="UP000601171"/>
    </source>
</evidence>
<evidence type="ECO:0000256" key="2">
    <source>
        <dbReference type="ARBA" id="ARBA00023004"/>
    </source>
</evidence>
<dbReference type="InterPro" id="IPR017900">
    <property type="entry name" value="4Fe4S_Fe_S_CS"/>
</dbReference>
<dbReference type="InterPro" id="IPR020471">
    <property type="entry name" value="AKR"/>
</dbReference>
<protein>
    <submittedName>
        <fullName evidence="5">Aldo/keto reductase</fullName>
    </submittedName>
</protein>
<dbReference type="RefSeq" id="WP_262429927.1">
    <property type="nucleotide sequence ID" value="NZ_JACRTG010000020.1"/>
</dbReference>
<dbReference type="GO" id="GO:0051536">
    <property type="term" value="F:iron-sulfur cluster binding"/>
    <property type="evidence" value="ECO:0007669"/>
    <property type="project" value="UniProtKB-KW"/>
</dbReference>
<proteinExistence type="predicted"/>
<dbReference type="Gene3D" id="3.30.70.20">
    <property type="match status" value="1"/>
</dbReference>
<keyword evidence="3" id="KW-0411">Iron-sulfur</keyword>
<dbReference type="InterPro" id="IPR053135">
    <property type="entry name" value="AKR2_Oxidoreductase"/>
</dbReference>
<gene>
    <name evidence="5" type="ORF">H8707_09480</name>
</gene>
<keyword evidence="1" id="KW-0479">Metal-binding</keyword>
<feature type="domain" description="4Fe-4S ferredoxin-type" evidence="4">
    <location>
        <begin position="260"/>
        <end position="289"/>
    </location>
</feature>
<dbReference type="SUPFAM" id="SSF54862">
    <property type="entry name" value="4Fe-4S ferredoxins"/>
    <property type="match status" value="1"/>
</dbReference>
<evidence type="ECO:0000259" key="4">
    <source>
        <dbReference type="PROSITE" id="PS51379"/>
    </source>
</evidence>
<dbReference type="Pfam" id="PF13237">
    <property type="entry name" value="Fer4_10"/>
    <property type="match status" value="1"/>
</dbReference>
<evidence type="ECO:0000256" key="1">
    <source>
        <dbReference type="ARBA" id="ARBA00022723"/>
    </source>
</evidence>
<dbReference type="EMBL" id="JACRTG010000020">
    <property type="protein sequence ID" value="MBC8588471.1"/>
    <property type="molecule type" value="Genomic_DNA"/>
</dbReference>
<dbReference type="PROSITE" id="PS51379">
    <property type="entry name" value="4FE4S_FER_2"/>
    <property type="match status" value="2"/>
</dbReference>
<accession>A0A926EVP4</accession>
<dbReference type="PANTHER" id="PTHR43312:SF1">
    <property type="entry name" value="NADP-DEPENDENT OXIDOREDUCTASE DOMAIN-CONTAINING PROTEIN"/>
    <property type="match status" value="1"/>
</dbReference>
<feature type="domain" description="4Fe-4S ferredoxin-type" evidence="4">
    <location>
        <begin position="295"/>
        <end position="315"/>
    </location>
</feature>
<keyword evidence="6" id="KW-1185">Reference proteome</keyword>
<dbReference type="PROSITE" id="PS00198">
    <property type="entry name" value="4FE4S_FER_1"/>
    <property type="match status" value="1"/>
</dbReference>
<dbReference type="Gene3D" id="3.20.20.100">
    <property type="entry name" value="NADP-dependent oxidoreductase domain"/>
    <property type="match status" value="1"/>
</dbReference>
<comment type="caution">
    <text evidence="5">The sequence shown here is derived from an EMBL/GenBank/DDBJ whole genome shotgun (WGS) entry which is preliminary data.</text>
</comment>
<name>A0A926EVP4_9FIRM</name>
<dbReference type="InterPro" id="IPR036812">
    <property type="entry name" value="NAD(P)_OxRdtase_dom_sf"/>
</dbReference>
<dbReference type="InterPro" id="IPR017896">
    <property type="entry name" value="4Fe4S_Fe-S-bd"/>
</dbReference>
<dbReference type="GO" id="GO:0046872">
    <property type="term" value="F:metal ion binding"/>
    <property type="evidence" value="ECO:0007669"/>
    <property type="project" value="UniProtKB-KW"/>
</dbReference>
<dbReference type="PRINTS" id="PR00069">
    <property type="entry name" value="ALDKETRDTASE"/>
</dbReference>
<dbReference type="PANTHER" id="PTHR43312">
    <property type="entry name" value="D-THREO-ALDOSE 1-DEHYDROGENASE"/>
    <property type="match status" value="1"/>
</dbReference>
<keyword evidence="2" id="KW-0408">Iron</keyword>